<reference evidence="1" key="1">
    <citation type="submission" date="2021-03" db="EMBL/GenBank/DDBJ databases">
        <title>Draft genome sequence of rust myrtle Austropuccinia psidii MF-1, a brazilian biotype.</title>
        <authorList>
            <person name="Quecine M.C."/>
            <person name="Pachon D.M.R."/>
            <person name="Bonatelli M.L."/>
            <person name="Correr F.H."/>
            <person name="Franceschini L.M."/>
            <person name="Leite T.F."/>
            <person name="Margarido G.R.A."/>
            <person name="Almeida C.A."/>
            <person name="Ferrarezi J.A."/>
            <person name="Labate C.A."/>
        </authorList>
    </citation>
    <scope>NUCLEOTIDE SEQUENCE</scope>
    <source>
        <strain evidence="1">MF-1</strain>
    </source>
</reference>
<evidence type="ECO:0000313" key="2">
    <source>
        <dbReference type="Proteomes" id="UP000765509"/>
    </source>
</evidence>
<accession>A0A9Q3JFV3</accession>
<dbReference type="OrthoDB" id="3227712at2759"/>
<organism evidence="1 2">
    <name type="scientific">Austropuccinia psidii MF-1</name>
    <dbReference type="NCBI Taxonomy" id="1389203"/>
    <lineage>
        <taxon>Eukaryota</taxon>
        <taxon>Fungi</taxon>
        <taxon>Dikarya</taxon>
        <taxon>Basidiomycota</taxon>
        <taxon>Pucciniomycotina</taxon>
        <taxon>Pucciniomycetes</taxon>
        <taxon>Pucciniales</taxon>
        <taxon>Sphaerophragmiaceae</taxon>
        <taxon>Austropuccinia</taxon>
    </lineage>
</organism>
<keyword evidence="2" id="KW-1185">Reference proteome</keyword>
<protein>
    <recommendedName>
        <fullName evidence="3">Reverse transcriptase Ty1/copia-type domain-containing protein</fullName>
    </recommendedName>
</protein>
<dbReference type="Proteomes" id="UP000765509">
    <property type="component" value="Unassembled WGS sequence"/>
</dbReference>
<gene>
    <name evidence="1" type="ORF">O181_101372</name>
</gene>
<dbReference type="AlphaFoldDB" id="A0A9Q3JFV3"/>
<evidence type="ECO:0008006" key="3">
    <source>
        <dbReference type="Google" id="ProtNLM"/>
    </source>
</evidence>
<evidence type="ECO:0000313" key="1">
    <source>
        <dbReference type="EMBL" id="MBW0561657.1"/>
    </source>
</evidence>
<sequence>MNVSSSLHPDILGSYGEALVSNNQKKWKEAISTKIASMERMGMWTEVPKSATTSILGTRWVFTAKRDPAGGVILNKARIVMQAASKFKWPIQTFDVTTAYLRSSVKEDVHV</sequence>
<proteinExistence type="predicted"/>
<comment type="caution">
    <text evidence="1">The sequence shown here is derived from an EMBL/GenBank/DDBJ whole genome shotgun (WGS) entry which is preliminary data.</text>
</comment>
<name>A0A9Q3JFV3_9BASI</name>
<dbReference type="EMBL" id="AVOT02071355">
    <property type="protein sequence ID" value="MBW0561657.1"/>
    <property type="molecule type" value="Genomic_DNA"/>
</dbReference>